<dbReference type="SMART" id="SM00665">
    <property type="entry name" value="B561"/>
    <property type="match status" value="1"/>
</dbReference>
<feature type="binding site" description="axial binding residue" evidence="11">
    <location>
        <position position="201"/>
    </location>
    <ligand>
        <name>heme b</name>
        <dbReference type="ChEBI" id="CHEBI:60344"/>
        <label>1</label>
    </ligand>
    <ligandPart>
        <name>Fe</name>
        <dbReference type="ChEBI" id="CHEBI:18248"/>
    </ligandPart>
</feature>
<dbReference type="CDD" id="cd08760">
    <property type="entry name" value="Cyt_b561_FRRS1_like"/>
    <property type="match status" value="1"/>
</dbReference>
<dbReference type="PROSITE" id="PS50939">
    <property type="entry name" value="CYTOCHROME_B561"/>
    <property type="match status" value="1"/>
</dbReference>
<keyword evidence="7 13" id="KW-1133">Transmembrane helix</keyword>
<feature type="transmembrane region" description="Helical" evidence="13">
    <location>
        <begin position="302"/>
        <end position="325"/>
    </location>
</feature>
<organism evidence="17 18">
    <name type="scientific">Dendrobium catenatum</name>
    <dbReference type="NCBI Taxonomy" id="906689"/>
    <lineage>
        <taxon>Eukaryota</taxon>
        <taxon>Viridiplantae</taxon>
        <taxon>Streptophyta</taxon>
        <taxon>Embryophyta</taxon>
        <taxon>Tracheophyta</taxon>
        <taxon>Spermatophyta</taxon>
        <taxon>Magnoliopsida</taxon>
        <taxon>Liliopsida</taxon>
        <taxon>Asparagales</taxon>
        <taxon>Orchidaceae</taxon>
        <taxon>Epidendroideae</taxon>
        <taxon>Malaxideae</taxon>
        <taxon>Dendrobiinae</taxon>
        <taxon>Dendrobium</taxon>
    </lineage>
</organism>
<feature type="transmembrane region" description="Helical" evidence="13">
    <location>
        <begin position="337"/>
        <end position="361"/>
    </location>
</feature>
<dbReference type="PANTHER" id="PTHR23130">
    <property type="entry name" value="CYTOCHROME B561 AND DOMON DOMAIN-CONTAINING PROTEIN"/>
    <property type="match status" value="1"/>
</dbReference>
<dbReference type="GO" id="GO:0016020">
    <property type="term" value="C:membrane"/>
    <property type="evidence" value="ECO:0007669"/>
    <property type="project" value="UniProtKB-SubCell"/>
</dbReference>
<evidence type="ECO:0000256" key="10">
    <source>
        <dbReference type="PIRNR" id="PIRNR037471"/>
    </source>
</evidence>
<evidence type="ECO:0000256" key="2">
    <source>
        <dbReference type="ARBA" id="ARBA00022448"/>
    </source>
</evidence>
<evidence type="ECO:0000313" key="17">
    <source>
        <dbReference type="EMBL" id="PKU67765.1"/>
    </source>
</evidence>
<feature type="binding site" description="axial binding residue" evidence="11">
    <location>
        <position position="306"/>
    </location>
    <ligand>
        <name>heme b</name>
        <dbReference type="ChEBI" id="CHEBI:60344"/>
        <label>1</label>
    </ligand>
    <ligandPart>
        <name>Fe</name>
        <dbReference type="ChEBI" id="CHEBI:18248"/>
    </ligandPart>
</feature>
<evidence type="ECO:0000256" key="1">
    <source>
        <dbReference type="ARBA" id="ARBA00004141"/>
    </source>
</evidence>
<evidence type="ECO:0000259" key="15">
    <source>
        <dbReference type="PROSITE" id="PS50836"/>
    </source>
</evidence>
<keyword evidence="5 14" id="KW-0732">Signal</keyword>
<keyword evidence="8 10" id="KW-0472">Membrane</keyword>
<feature type="chain" id="PRO_5014118185" description="Cytochrome b561 and DOMON domain-containing protein" evidence="14">
    <location>
        <begin position="20"/>
        <end position="393"/>
    </location>
</feature>
<evidence type="ECO:0000256" key="7">
    <source>
        <dbReference type="ARBA" id="ARBA00022989"/>
    </source>
</evidence>
<dbReference type="InterPro" id="IPR006593">
    <property type="entry name" value="Cyt_b561/ferric_Rdtase_TM"/>
</dbReference>
<evidence type="ECO:0000256" key="8">
    <source>
        <dbReference type="ARBA" id="ARBA00023136"/>
    </source>
</evidence>
<sequence length="393" mass="43502">MSTILLLFILLSFFPFSTPQPSCTLNTFSQNRIFSLCNSLPELSSTLHWTYHPSNSTVDIAYRAPQSADGWIAWALNPTGSGMIGAQAIFAFLDSTGSMTTISYPLANTRPMVRNISLSYKVYSMESEFLNGMMVIYATIELPGNNTRVNHVWQESNLFTNGFPNGHRTSGPNVLSTGELDLLSGQFTAAGNSRLHLKNRHGVLNAVSWGILMPIGAIMARYLRVFKSADPAWFYLHVACQISAYVVGVAGWGIGLKLGSDSKGITYQTHRNIGIALFCLATLQVFALLMRPNKNHKHRLYWNIYHHLTGYSVIILSVINIFKGFDILEPENKWKHAYIAIISALGGISVILEAVTWAIVLNRKKSESSEKFQQGGNGVNGKTGHDSRQHQEA</sequence>
<evidence type="ECO:0000259" key="16">
    <source>
        <dbReference type="PROSITE" id="PS50939"/>
    </source>
</evidence>
<dbReference type="Pfam" id="PF04526">
    <property type="entry name" value="DUF568"/>
    <property type="match status" value="1"/>
</dbReference>
<evidence type="ECO:0000313" key="18">
    <source>
        <dbReference type="Proteomes" id="UP000233837"/>
    </source>
</evidence>
<keyword evidence="2 10" id="KW-0813">Transport</keyword>
<keyword evidence="6 10" id="KW-0249">Electron transport</keyword>
<dbReference type="Pfam" id="PF03188">
    <property type="entry name" value="Cytochrom_B561"/>
    <property type="match status" value="1"/>
</dbReference>
<evidence type="ECO:0000256" key="14">
    <source>
        <dbReference type="SAM" id="SignalP"/>
    </source>
</evidence>
<comment type="subcellular location">
    <subcellularLocation>
        <location evidence="1">Membrane</location>
        <topology evidence="1">Multi-pass membrane protein</topology>
    </subcellularLocation>
</comment>
<dbReference type="PROSITE" id="PS50836">
    <property type="entry name" value="DOMON"/>
    <property type="match status" value="1"/>
</dbReference>
<feature type="compositionally biased region" description="Basic and acidic residues" evidence="12">
    <location>
        <begin position="383"/>
        <end position="393"/>
    </location>
</feature>
<feature type="transmembrane region" description="Helical" evidence="13">
    <location>
        <begin position="202"/>
        <end position="220"/>
    </location>
</feature>
<proteinExistence type="predicted"/>
<evidence type="ECO:0000256" key="11">
    <source>
        <dbReference type="PIRSR" id="PIRSR037471-1"/>
    </source>
</evidence>
<evidence type="ECO:0000256" key="6">
    <source>
        <dbReference type="ARBA" id="ARBA00022982"/>
    </source>
</evidence>
<feature type="domain" description="DOMON" evidence="15">
    <location>
        <begin position="43"/>
        <end position="156"/>
    </location>
</feature>
<dbReference type="InterPro" id="IPR005018">
    <property type="entry name" value="DOMON_domain"/>
</dbReference>
<keyword evidence="3 13" id="KW-0812">Transmembrane</keyword>
<feature type="transmembrane region" description="Helical" evidence="13">
    <location>
        <begin position="232"/>
        <end position="253"/>
    </location>
</feature>
<evidence type="ECO:0000256" key="4">
    <source>
        <dbReference type="ARBA" id="ARBA00022723"/>
    </source>
</evidence>
<evidence type="ECO:0000256" key="5">
    <source>
        <dbReference type="ARBA" id="ARBA00022729"/>
    </source>
</evidence>
<keyword evidence="11" id="KW-0408">Iron</keyword>
<reference evidence="17 18" key="1">
    <citation type="journal article" date="2016" name="Sci. Rep.">
        <title>The Dendrobium catenatum Lindl. genome sequence provides insights into polysaccharide synthase, floral development and adaptive evolution.</title>
        <authorList>
            <person name="Zhang G.Q."/>
            <person name="Xu Q."/>
            <person name="Bian C."/>
            <person name="Tsai W.C."/>
            <person name="Yeh C.M."/>
            <person name="Liu K.W."/>
            <person name="Yoshida K."/>
            <person name="Zhang L.S."/>
            <person name="Chang S.B."/>
            <person name="Chen F."/>
            <person name="Shi Y."/>
            <person name="Su Y.Y."/>
            <person name="Zhang Y.Q."/>
            <person name="Chen L.J."/>
            <person name="Yin Y."/>
            <person name="Lin M."/>
            <person name="Huang H."/>
            <person name="Deng H."/>
            <person name="Wang Z.W."/>
            <person name="Zhu S.L."/>
            <person name="Zhao X."/>
            <person name="Deng C."/>
            <person name="Niu S.C."/>
            <person name="Huang J."/>
            <person name="Wang M."/>
            <person name="Liu G.H."/>
            <person name="Yang H.J."/>
            <person name="Xiao X.J."/>
            <person name="Hsiao Y.Y."/>
            <person name="Wu W.L."/>
            <person name="Chen Y.Y."/>
            <person name="Mitsuda N."/>
            <person name="Ohme-Takagi M."/>
            <person name="Luo Y.B."/>
            <person name="Van de Peer Y."/>
            <person name="Liu Z.J."/>
        </authorList>
    </citation>
    <scope>NUCLEOTIDE SEQUENCE [LARGE SCALE GENOMIC DNA]</scope>
    <source>
        <tissue evidence="17">The whole plant</tissue>
    </source>
</reference>
<dbReference type="AlphaFoldDB" id="A0A2I0VWJ0"/>
<evidence type="ECO:0000256" key="3">
    <source>
        <dbReference type="ARBA" id="ARBA00022692"/>
    </source>
</evidence>
<dbReference type="Proteomes" id="UP000233837">
    <property type="component" value="Unassembled WGS sequence"/>
</dbReference>
<feature type="transmembrane region" description="Helical" evidence="13">
    <location>
        <begin position="273"/>
        <end position="290"/>
    </location>
</feature>
<dbReference type="PANTHER" id="PTHR23130:SF167">
    <property type="entry name" value="CYTOCHROME B561 AND DOMON DOMAIN-CONTAINING PROTEIN"/>
    <property type="match status" value="1"/>
</dbReference>
<feature type="signal peptide" evidence="14">
    <location>
        <begin position="1"/>
        <end position="19"/>
    </location>
</feature>
<dbReference type="STRING" id="906689.A0A2I0VWJ0"/>
<evidence type="ECO:0000256" key="9">
    <source>
        <dbReference type="ARBA" id="ARBA00053871"/>
    </source>
</evidence>
<reference evidence="17 18" key="2">
    <citation type="journal article" date="2017" name="Nature">
        <title>The Apostasia genome and the evolution of orchids.</title>
        <authorList>
            <person name="Zhang G.Q."/>
            <person name="Liu K.W."/>
            <person name="Li Z."/>
            <person name="Lohaus R."/>
            <person name="Hsiao Y.Y."/>
            <person name="Niu S.C."/>
            <person name="Wang J.Y."/>
            <person name="Lin Y.C."/>
            <person name="Xu Q."/>
            <person name="Chen L.J."/>
            <person name="Yoshida K."/>
            <person name="Fujiwara S."/>
            <person name="Wang Z.W."/>
            <person name="Zhang Y.Q."/>
            <person name="Mitsuda N."/>
            <person name="Wang M."/>
            <person name="Liu G.H."/>
            <person name="Pecoraro L."/>
            <person name="Huang H.X."/>
            <person name="Xiao X.J."/>
            <person name="Lin M."/>
            <person name="Wu X.Y."/>
            <person name="Wu W.L."/>
            <person name="Chen Y.Y."/>
            <person name="Chang S.B."/>
            <person name="Sakamoto S."/>
            <person name="Ohme-Takagi M."/>
            <person name="Yagi M."/>
            <person name="Zeng S.J."/>
            <person name="Shen C.Y."/>
            <person name="Yeh C.M."/>
            <person name="Luo Y.B."/>
            <person name="Tsai W.C."/>
            <person name="Van de Peer Y."/>
            <person name="Liu Z.J."/>
        </authorList>
    </citation>
    <scope>NUCLEOTIDE SEQUENCE [LARGE SCALE GENOMIC DNA]</scope>
    <source>
        <tissue evidence="17">The whole plant</tissue>
    </source>
</reference>
<dbReference type="GO" id="GO:0046872">
    <property type="term" value="F:metal ion binding"/>
    <property type="evidence" value="ECO:0007669"/>
    <property type="project" value="UniProtKB-KW"/>
</dbReference>
<feature type="domain" description="Cytochrome b561" evidence="16">
    <location>
        <begin position="163"/>
        <end position="361"/>
    </location>
</feature>
<evidence type="ECO:0000256" key="13">
    <source>
        <dbReference type="SAM" id="Phobius"/>
    </source>
</evidence>
<dbReference type="PIRSF" id="PIRSF037471">
    <property type="entry name" value="UCP037471"/>
    <property type="match status" value="1"/>
</dbReference>
<dbReference type="FunFam" id="1.20.120.1770:FF:000007">
    <property type="entry name" value="Cytochrome b561 and DOMON domain-containing protein"/>
    <property type="match status" value="1"/>
</dbReference>
<dbReference type="InterPro" id="IPR045265">
    <property type="entry name" value="AIR12_DOMON"/>
</dbReference>
<protein>
    <recommendedName>
        <fullName evidence="10">Cytochrome b561 and DOMON domain-containing protein</fullName>
    </recommendedName>
</protein>
<dbReference type="Gene3D" id="1.20.120.1770">
    <property type="match status" value="1"/>
</dbReference>
<keyword evidence="18" id="KW-1185">Reference proteome</keyword>
<feature type="binding site" description="axial binding residue" evidence="11">
    <location>
        <position position="237"/>
    </location>
    <ligand>
        <name>heme b</name>
        <dbReference type="ChEBI" id="CHEBI:60344"/>
        <label>1</label>
    </ligand>
    <ligandPart>
        <name>Fe</name>
        <dbReference type="ChEBI" id="CHEBI:18248"/>
    </ligandPart>
</feature>
<keyword evidence="4 11" id="KW-0479">Metal-binding</keyword>
<feature type="region of interest" description="Disordered" evidence="12">
    <location>
        <begin position="368"/>
        <end position="393"/>
    </location>
</feature>
<comment type="function">
    <text evidence="9">May act as a catecholamine-responsive trans-membrane electron transporter.</text>
</comment>
<comment type="cofactor">
    <cofactor evidence="10">
        <name>heme b</name>
        <dbReference type="ChEBI" id="CHEBI:60344"/>
    </cofactor>
    <text evidence="10">Binds 2 heme b groups non-covalently.</text>
</comment>
<dbReference type="CDD" id="cd09629">
    <property type="entry name" value="DOMON_CIL1_like"/>
    <property type="match status" value="1"/>
</dbReference>
<gene>
    <name evidence="17" type="primary">AIR12</name>
    <name evidence="17" type="ORF">MA16_Dca016934</name>
</gene>
<name>A0A2I0VWJ0_9ASPA</name>
<evidence type="ECO:0000256" key="12">
    <source>
        <dbReference type="SAM" id="MobiDB-lite"/>
    </source>
</evidence>
<dbReference type="InterPro" id="IPR017214">
    <property type="entry name" value="UCP037471"/>
</dbReference>
<dbReference type="EMBL" id="KZ503165">
    <property type="protein sequence ID" value="PKU67765.1"/>
    <property type="molecule type" value="Genomic_DNA"/>
</dbReference>
<accession>A0A2I0VWJ0</accession>
<feature type="binding site" description="axial binding residue" evidence="11">
    <location>
        <position position="270"/>
    </location>
    <ligand>
        <name>heme b</name>
        <dbReference type="ChEBI" id="CHEBI:60344"/>
        <label>1</label>
    </ligand>
    <ligandPart>
        <name>Fe</name>
        <dbReference type="ChEBI" id="CHEBI:18248"/>
    </ligandPart>
</feature>
<dbReference type="OrthoDB" id="2419613at2759"/>